<dbReference type="RefSeq" id="WP_130566947.1">
    <property type="nucleotide sequence ID" value="NZ_SHLY01000003.1"/>
</dbReference>
<organism evidence="4 5">
    <name type="scientific">Corallincola spongiicola</name>
    <dbReference type="NCBI Taxonomy" id="2520508"/>
    <lineage>
        <taxon>Bacteria</taxon>
        <taxon>Pseudomonadati</taxon>
        <taxon>Pseudomonadota</taxon>
        <taxon>Gammaproteobacteria</taxon>
        <taxon>Alteromonadales</taxon>
        <taxon>Psychromonadaceae</taxon>
        <taxon>Corallincola</taxon>
    </lineage>
</organism>
<dbReference type="Gene3D" id="2.60.40.290">
    <property type="match status" value="1"/>
</dbReference>
<dbReference type="Pfam" id="PF21294">
    <property type="entry name" value="Polysacc_lyase_14"/>
    <property type="match status" value="2"/>
</dbReference>
<keyword evidence="5" id="KW-1185">Reference proteome</keyword>
<feature type="chain" id="PRO_5045699500" description="CBM2 domain-containing protein" evidence="2">
    <location>
        <begin position="24"/>
        <end position="648"/>
    </location>
</feature>
<feature type="compositionally biased region" description="Acidic residues" evidence="1">
    <location>
        <begin position="368"/>
        <end position="389"/>
    </location>
</feature>
<dbReference type="Pfam" id="PF00553">
    <property type="entry name" value="CBM_2"/>
    <property type="match status" value="1"/>
</dbReference>
<evidence type="ECO:0000313" key="5">
    <source>
        <dbReference type="Proteomes" id="UP000292544"/>
    </source>
</evidence>
<dbReference type="SMART" id="SM00637">
    <property type="entry name" value="CBD_II"/>
    <property type="match status" value="1"/>
</dbReference>
<dbReference type="InterPro" id="IPR001919">
    <property type="entry name" value="CBD2"/>
</dbReference>
<feature type="region of interest" description="Disordered" evidence="1">
    <location>
        <begin position="359"/>
        <end position="396"/>
    </location>
</feature>
<evidence type="ECO:0000313" key="4">
    <source>
        <dbReference type="EMBL" id="TAA46053.1"/>
    </source>
</evidence>
<feature type="domain" description="CBM2" evidence="3">
    <location>
        <begin position="25"/>
        <end position="123"/>
    </location>
</feature>
<dbReference type="EMBL" id="SHLY01000003">
    <property type="protein sequence ID" value="TAA46053.1"/>
    <property type="molecule type" value="Genomic_DNA"/>
</dbReference>
<dbReference type="PANTHER" id="PTHR40124:SF1">
    <property type="entry name" value="DISAGGREGATASE RELATED REPEAT PROTEIN"/>
    <property type="match status" value="1"/>
</dbReference>
<accession>A0ABY1WPP4</accession>
<feature type="signal peptide" evidence="2">
    <location>
        <begin position="1"/>
        <end position="23"/>
    </location>
</feature>
<dbReference type="SUPFAM" id="SSF49384">
    <property type="entry name" value="Carbohydrate-binding domain"/>
    <property type="match status" value="1"/>
</dbReference>
<reference evidence="5" key="1">
    <citation type="submission" date="2019-02" db="EMBL/GenBank/DDBJ databases">
        <title>Draft genome sequence of Muricauda sp. 176CP4-71.</title>
        <authorList>
            <person name="Park J.-S."/>
        </authorList>
    </citation>
    <scope>NUCLEOTIDE SEQUENCE [LARGE SCALE GENOMIC DNA]</scope>
    <source>
        <strain evidence="5">176GS2-150</strain>
    </source>
</reference>
<gene>
    <name evidence="4" type="ORF">EXY25_11980</name>
</gene>
<sequence length="648" mass="72892">MKIGIIRPILALILASSAGYASAEVECSIGIVKNWSGERFMLKDIEVTNTGNSNSLWHVNIVFDSDVALTSAWSATVEDTGQVFTASGNDFNRQLSPGESTDFGIKGVGSFNQVSCQVGEAVIPDEPDLPEGNLVYNEDFESYSLDDEWKSVDDTRIVKECGEGREQCLRVSYAPTSRGSDRLQTKVAIPGGDHYSLVYDILFEDGFEFVRGGKLPGLSPTVHTTGCSPAIANGWSVRPMWRPNGSAQAYYYGQERIERCGDGERSFEGAFVTGRWQQLALEVKLNSTPDAYDGKVVLRVDGEVVSKAEGINLRGTINSDTLINQFFFSTFYGGADSSWAPSKTTYIRYDNIHVIDLSQDADPSIPSEPDEPTEPNEPEEPNEPNEPNEPEQPAEPGDVVAYYTMDDLASGFPTKKEWVTAWSPTKWVNGATEQRLFVDENVHYGPSGKSVRTLYPQGKRTSSDSGAQWHMDINGEYEDMYLSYWVKFDDNFDFVLGGKLPGLSGSVSFTDRTHEWKGRLMWREQGKVEFYTHFAHDRERWWWNTEGFQAQFIPNQWHHVEMHFRMNSAGEYDGLMEGWFDGKKAAYYDGVKFRDADEPNNKITKVFFSTFFGGSSGDRWNATKDEFAWFDEFIISPKRIGYPGPWVE</sequence>
<dbReference type="InterPro" id="IPR008965">
    <property type="entry name" value="CBM2/CBM3_carb-bd_dom_sf"/>
</dbReference>
<dbReference type="Proteomes" id="UP000292544">
    <property type="component" value="Unassembled WGS sequence"/>
</dbReference>
<name>A0ABY1WPP4_9GAMM</name>
<evidence type="ECO:0000256" key="2">
    <source>
        <dbReference type="SAM" id="SignalP"/>
    </source>
</evidence>
<dbReference type="PANTHER" id="PTHR40124">
    <property type="match status" value="1"/>
</dbReference>
<evidence type="ECO:0000259" key="3">
    <source>
        <dbReference type="SMART" id="SM00637"/>
    </source>
</evidence>
<dbReference type="InterPro" id="IPR048958">
    <property type="entry name" value="Polysacc_lyase_14"/>
</dbReference>
<protein>
    <recommendedName>
        <fullName evidence="3">CBM2 domain-containing protein</fullName>
    </recommendedName>
</protein>
<dbReference type="Gene3D" id="2.60.120.200">
    <property type="match status" value="2"/>
</dbReference>
<keyword evidence="2" id="KW-0732">Signal</keyword>
<evidence type="ECO:0000256" key="1">
    <source>
        <dbReference type="SAM" id="MobiDB-lite"/>
    </source>
</evidence>
<comment type="caution">
    <text evidence="4">The sequence shown here is derived from an EMBL/GenBank/DDBJ whole genome shotgun (WGS) entry which is preliminary data.</text>
</comment>
<proteinExistence type="predicted"/>
<dbReference type="InterPro" id="IPR012291">
    <property type="entry name" value="CBM2_carb-bd_dom_sf"/>
</dbReference>